<proteinExistence type="predicted"/>
<accession>A0A2U2DSB8</accession>
<dbReference type="AlphaFoldDB" id="A0A2U2DSB8"/>
<dbReference type="InterPro" id="IPR036812">
    <property type="entry name" value="NAD(P)_OxRdtase_dom_sf"/>
</dbReference>
<dbReference type="PANTHER" id="PTHR43147:SF2">
    <property type="entry name" value="NADP-DEPENDENT OXIDOREDUCTASE DOMAIN-CONTAINING PROTEIN"/>
    <property type="match status" value="1"/>
</dbReference>
<dbReference type="Proteomes" id="UP000245252">
    <property type="component" value="Unassembled WGS sequence"/>
</dbReference>
<dbReference type="Gene3D" id="3.20.20.100">
    <property type="entry name" value="NADP-dependent oxidoreductase domain"/>
    <property type="match status" value="1"/>
</dbReference>
<organism evidence="2 3">
    <name type="scientific">Metarhizobium album</name>
    <dbReference type="NCBI Taxonomy" id="2182425"/>
    <lineage>
        <taxon>Bacteria</taxon>
        <taxon>Pseudomonadati</taxon>
        <taxon>Pseudomonadota</taxon>
        <taxon>Alphaproteobacteria</taxon>
        <taxon>Hyphomicrobiales</taxon>
        <taxon>Rhizobiaceae</taxon>
        <taxon>Metarhizobium</taxon>
    </lineage>
</organism>
<dbReference type="CDD" id="cd19101">
    <property type="entry name" value="AKR_unchar"/>
    <property type="match status" value="1"/>
</dbReference>
<dbReference type="PANTHER" id="PTHR43147">
    <property type="entry name" value="PROTEIN TAS"/>
    <property type="match status" value="1"/>
</dbReference>
<comment type="caution">
    <text evidence="2">The sequence shown here is derived from an EMBL/GenBank/DDBJ whole genome shotgun (WGS) entry which is preliminary data.</text>
</comment>
<dbReference type="SUPFAM" id="SSF55298">
    <property type="entry name" value="YjgF-like"/>
    <property type="match status" value="1"/>
</dbReference>
<dbReference type="Pfam" id="PF00248">
    <property type="entry name" value="Aldo_ket_red"/>
    <property type="match status" value="1"/>
</dbReference>
<dbReference type="Gene3D" id="3.30.1330.40">
    <property type="entry name" value="RutC-like"/>
    <property type="match status" value="1"/>
</dbReference>
<dbReference type="CDD" id="cd06154">
    <property type="entry name" value="YjgF_YER057c_UK114_like_6"/>
    <property type="match status" value="1"/>
</dbReference>
<reference evidence="2 3" key="1">
    <citation type="submission" date="2018-05" db="EMBL/GenBank/DDBJ databases">
        <title>The draft genome of strain NS-104.</title>
        <authorList>
            <person name="Hang P."/>
            <person name="Jiang J."/>
        </authorList>
    </citation>
    <scope>NUCLEOTIDE SEQUENCE [LARGE SCALE GENOMIC DNA]</scope>
    <source>
        <strain evidence="2 3">NS-104</strain>
    </source>
</reference>
<dbReference type="Pfam" id="PF01042">
    <property type="entry name" value="Ribonuc_L-PSP"/>
    <property type="match status" value="1"/>
</dbReference>
<keyword evidence="3" id="KW-1185">Reference proteome</keyword>
<dbReference type="SUPFAM" id="SSF51430">
    <property type="entry name" value="NAD(P)-linked oxidoreductase"/>
    <property type="match status" value="1"/>
</dbReference>
<evidence type="ECO:0000259" key="1">
    <source>
        <dbReference type="Pfam" id="PF00248"/>
    </source>
</evidence>
<dbReference type="EMBL" id="QFBC01000004">
    <property type="protein sequence ID" value="PWE56204.1"/>
    <property type="molecule type" value="Genomic_DNA"/>
</dbReference>
<protein>
    <submittedName>
        <fullName evidence="2">Aldo/keto reductase</fullName>
    </submittedName>
</protein>
<dbReference type="InterPro" id="IPR006175">
    <property type="entry name" value="YjgF/YER057c/UK114"/>
</dbReference>
<sequence length="495" mass="54163">MTVPTAPDRFKLAPDLHISRIVTGLWQVADMERDRPDLDPEAMSSVLLDYARAGFDSFDMADHYGSAEIIAGRLLARVAAGEAAGPNRPVAFTKWCPVPGPMPLSVVREGVERSLKRLNVSRIDLMQFHWWTFEHPAYLDAMKGLAALKEEGLIGHIGLTNFDTAHLRVLVKHGIPVVSNQVCFSLLDRRAAGEMSDFCLENGIRLLAYGTLAGGLMSERWLGRPEPAEGDIADWSKSKYKRFVDEIGGWPALQGILSALDVVAKRHGVSISNVATRWVLQHEAVAATIIGARLGEREHRGDNLKLFSFALDGEDHAVIDKALAGTRMLAGDCGDEYRRPPFLTASGDLSHHLDSVPKYFTATSMPGRPERLRVDSGSVWEPLAGYSRAVRVKDRVLVSGTTATNGSGEVVCPGDPAGQTVFILDKIAASLAALGARMEDVVRTRVFLRHVDDWEPVSRIHGRYFGEIRPANTLLAVGDLIGDYLVEIDCEAIVD</sequence>
<dbReference type="PRINTS" id="PR00069">
    <property type="entry name" value="ALDKETRDTASE"/>
</dbReference>
<gene>
    <name evidence="2" type="ORF">DEM27_12310</name>
</gene>
<evidence type="ECO:0000313" key="2">
    <source>
        <dbReference type="EMBL" id="PWE56204.1"/>
    </source>
</evidence>
<name>A0A2U2DSB8_9HYPH</name>
<dbReference type="InterPro" id="IPR023210">
    <property type="entry name" value="NADP_OxRdtase_dom"/>
</dbReference>
<dbReference type="OrthoDB" id="9783572at2"/>
<dbReference type="InterPro" id="IPR020471">
    <property type="entry name" value="AKR"/>
</dbReference>
<dbReference type="RefSeq" id="WP_109458524.1">
    <property type="nucleotide sequence ID" value="NZ_QFBC01000004.1"/>
</dbReference>
<evidence type="ECO:0000313" key="3">
    <source>
        <dbReference type="Proteomes" id="UP000245252"/>
    </source>
</evidence>
<feature type="domain" description="NADP-dependent oxidoreductase" evidence="1">
    <location>
        <begin position="20"/>
        <end position="323"/>
    </location>
</feature>
<dbReference type="InterPro" id="IPR035959">
    <property type="entry name" value="RutC-like_sf"/>
</dbReference>
<dbReference type="GO" id="GO:0016491">
    <property type="term" value="F:oxidoreductase activity"/>
    <property type="evidence" value="ECO:0007669"/>
    <property type="project" value="InterPro"/>
</dbReference>